<gene>
    <name evidence="2" type="ORF">AVDCRST_MAG01-01-643</name>
</gene>
<proteinExistence type="predicted"/>
<evidence type="ECO:0000313" key="2">
    <source>
        <dbReference type="EMBL" id="CAA9393614.1"/>
    </source>
</evidence>
<reference evidence="2" key="1">
    <citation type="submission" date="2020-02" db="EMBL/GenBank/DDBJ databases">
        <authorList>
            <person name="Meier V. D."/>
        </authorList>
    </citation>
    <scope>NUCLEOTIDE SEQUENCE</scope>
    <source>
        <strain evidence="2">AVDCRST_MAG01</strain>
    </source>
</reference>
<organism evidence="2">
    <name type="scientific">uncultured Rubrobacteraceae bacterium</name>
    <dbReference type="NCBI Taxonomy" id="349277"/>
    <lineage>
        <taxon>Bacteria</taxon>
        <taxon>Bacillati</taxon>
        <taxon>Actinomycetota</taxon>
        <taxon>Rubrobacteria</taxon>
        <taxon>Rubrobacterales</taxon>
        <taxon>Rubrobacteraceae</taxon>
        <taxon>environmental samples</taxon>
    </lineage>
</organism>
<name>A0A6J4NSA9_9ACTN</name>
<dbReference type="EMBL" id="CADCUW010000102">
    <property type="protein sequence ID" value="CAA9393614.1"/>
    <property type="molecule type" value="Genomic_DNA"/>
</dbReference>
<feature type="compositionally biased region" description="Low complexity" evidence="1">
    <location>
        <begin position="22"/>
        <end position="75"/>
    </location>
</feature>
<protein>
    <submittedName>
        <fullName evidence="2">Uncharacterized protein</fullName>
    </submittedName>
</protein>
<feature type="non-terminal residue" evidence="2">
    <location>
        <position position="81"/>
    </location>
</feature>
<accession>A0A6J4NSA9</accession>
<feature type="non-terminal residue" evidence="2">
    <location>
        <position position="1"/>
    </location>
</feature>
<dbReference type="AlphaFoldDB" id="A0A6J4NSA9"/>
<feature type="region of interest" description="Disordered" evidence="1">
    <location>
        <begin position="1"/>
        <end position="81"/>
    </location>
</feature>
<sequence>DAGAIDQREAKDRGFLEEAFARPGGQVPGGRPVPDPQGGAARHAGAQRGAGPRPRPAAQEAAGGRVPRPPGRLVGPAGGTL</sequence>
<feature type="compositionally biased region" description="Basic and acidic residues" evidence="1">
    <location>
        <begin position="1"/>
        <end position="20"/>
    </location>
</feature>
<evidence type="ECO:0000256" key="1">
    <source>
        <dbReference type="SAM" id="MobiDB-lite"/>
    </source>
</evidence>